<accession>A0ABV3KBX1</accession>
<keyword evidence="4" id="KW-1185">Reference proteome</keyword>
<evidence type="ECO:0008006" key="5">
    <source>
        <dbReference type="Google" id="ProtNLM"/>
    </source>
</evidence>
<keyword evidence="2" id="KW-0732">Signal</keyword>
<protein>
    <recommendedName>
        <fullName evidence="5">Lipoprotein</fullName>
    </recommendedName>
</protein>
<evidence type="ECO:0000313" key="4">
    <source>
        <dbReference type="Proteomes" id="UP001553031"/>
    </source>
</evidence>
<feature type="compositionally biased region" description="Low complexity" evidence="1">
    <location>
        <begin position="31"/>
        <end position="63"/>
    </location>
</feature>
<feature type="compositionally biased region" description="Low complexity" evidence="1">
    <location>
        <begin position="70"/>
        <end position="88"/>
    </location>
</feature>
<sequence length="264" mass="27137">MQSKKTLTLTAAAVAAPLLVGCAQSAQPSQTAEAGETTAQTRQTASTAASAQSSQAPATGSSAVSTADPAATTTGEASTQAAAGAGTTLPEVTDPLAGTDAETSRIPVEHPKYGDLEIVTYLHVTSGGAAPSEGVPSYAVYQNGHAVGYVASPEGTKAVNFSDRKALAGQTWEVGKEHPVDRYGNVYISYDTGVTVLTPTEMGFDSQGTMPPAKDAKFPFSHAGLKLDAAGLPTVVQKVVDKDGTETGRTVNWTWENTTFVQEK</sequence>
<evidence type="ECO:0000256" key="1">
    <source>
        <dbReference type="SAM" id="MobiDB-lite"/>
    </source>
</evidence>
<comment type="caution">
    <text evidence="3">The sequence shown here is derived from an EMBL/GenBank/DDBJ whole genome shotgun (WGS) entry which is preliminary data.</text>
</comment>
<dbReference type="RefSeq" id="WP_363784243.1">
    <property type="nucleotide sequence ID" value="NZ_JBFBLL010000002.1"/>
</dbReference>
<proteinExistence type="predicted"/>
<reference evidence="3 4" key="1">
    <citation type="submission" date="2024-06" db="EMBL/GenBank/DDBJ databases">
        <title>The Natural Products Discovery Center: Release of the First 8490 Sequenced Strains for Exploring Actinobacteria Biosynthetic Diversity.</title>
        <authorList>
            <person name="Kalkreuter E."/>
            <person name="Kautsar S.A."/>
            <person name="Yang D."/>
            <person name="Bader C.D."/>
            <person name="Teijaro C.N."/>
            <person name="Fluegel L."/>
            <person name="Davis C.M."/>
            <person name="Simpson J.R."/>
            <person name="Lauterbach L."/>
            <person name="Steele A.D."/>
            <person name="Gui C."/>
            <person name="Meng S."/>
            <person name="Li G."/>
            <person name="Viehrig K."/>
            <person name="Ye F."/>
            <person name="Su P."/>
            <person name="Kiefer A.F."/>
            <person name="Nichols A."/>
            <person name="Cepeda A.J."/>
            <person name="Yan W."/>
            <person name="Fan B."/>
            <person name="Jiang Y."/>
            <person name="Adhikari A."/>
            <person name="Zheng C.-J."/>
            <person name="Schuster L."/>
            <person name="Cowan T.M."/>
            <person name="Smanski M.J."/>
            <person name="Chevrette M.G."/>
            <person name="De Carvalho L.P.S."/>
            <person name="Shen B."/>
        </authorList>
    </citation>
    <scope>NUCLEOTIDE SEQUENCE [LARGE SCALE GENOMIC DNA]</scope>
    <source>
        <strain evidence="3 4">NPDC079179</strain>
    </source>
</reference>
<dbReference type="Proteomes" id="UP001553031">
    <property type="component" value="Unassembled WGS sequence"/>
</dbReference>
<feature type="chain" id="PRO_5045257112" description="Lipoprotein" evidence="2">
    <location>
        <begin position="27"/>
        <end position="264"/>
    </location>
</feature>
<feature type="region of interest" description="Disordered" evidence="1">
    <location>
        <begin position="31"/>
        <end position="106"/>
    </location>
</feature>
<gene>
    <name evidence="3" type="ORF">AB0O96_03635</name>
</gene>
<organism evidence="3 4">
    <name type="scientific">Kocuria salsicia</name>
    <dbReference type="NCBI Taxonomy" id="664639"/>
    <lineage>
        <taxon>Bacteria</taxon>
        <taxon>Bacillati</taxon>
        <taxon>Actinomycetota</taxon>
        <taxon>Actinomycetes</taxon>
        <taxon>Micrococcales</taxon>
        <taxon>Micrococcaceae</taxon>
        <taxon>Kocuria</taxon>
    </lineage>
</organism>
<dbReference type="EMBL" id="JBFBLL010000002">
    <property type="protein sequence ID" value="MEV8157288.1"/>
    <property type="molecule type" value="Genomic_DNA"/>
</dbReference>
<evidence type="ECO:0000256" key="2">
    <source>
        <dbReference type="SAM" id="SignalP"/>
    </source>
</evidence>
<evidence type="ECO:0000313" key="3">
    <source>
        <dbReference type="EMBL" id="MEV8157288.1"/>
    </source>
</evidence>
<name>A0ABV3KBX1_9MICC</name>
<dbReference type="PROSITE" id="PS51257">
    <property type="entry name" value="PROKAR_LIPOPROTEIN"/>
    <property type="match status" value="1"/>
</dbReference>
<feature type="signal peptide" evidence="2">
    <location>
        <begin position="1"/>
        <end position="26"/>
    </location>
</feature>